<dbReference type="PANTHER" id="PTHR42894">
    <property type="entry name" value="N-(5'-PHOSPHORIBOSYL)ANTHRANILATE ISOMERASE"/>
    <property type="match status" value="1"/>
</dbReference>
<dbReference type="AlphaFoldDB" id="A0AAE3P2E9"/>
<comment type="caution">
    <text evidence="12">The sequence shown here is derived from an EMBL/GenBank/DDBJ whole genome shotgun (WGS) entry which is preliminary data.</text>
</comment>
<evidence type="ECO:0000256" key="1">
    <source>
        <dbReference type="ARBA" id="ARBA00001164"/>
    </source>
</evidence>
<evidence type="ECO:0000256" key="6">
    <source>
        <dbReference type="ARBA" id="ARBA00022605"/>
    </source>
</evidence>
<evidence type="ECO:0000313" key="13">
    <source>
        <dbReference type="Proteomes" id="UP001221302"/>
    </source>
</evidence>
<name>A0AAE3P2E9_9BACT</name>
<dbReference type="Pfam" id="PF00697">
    <property type="entry name" value="PRAI"/>
    <property type="match status" value="1"/>
</dbReference>
<comment type="pathway">
    <text evidence="2 10">Amino-acid biosynthesis; L-tryptophan biosynthesis; L-tryptophan from chorismate: step 3/5.</text>
</comment>
<evidence type="ECO:0000256" key="4">
    <source>
        <dbReference type="ARBA" id="ARBA00012572"/>
    </source>
</evidence>
<evidence type="ECO:0000256" key="5">
    <source>
        <dbReference type="ARBA" id="ARBA00022272"/>
    </source>
</evidence>
<feature type="domain" description="N-(5'phosphoribosyl) anthranilate isomerase (PRAI)" evidence="11">
    <location>
        <begin position="3"/>
        <end position="194"/>
    </location>
</feature>
<evidence type="ECO:0000313" key="12">
    <source>
        <dbReference type="EMBL" id="MDF1613169.1"/>
    </source>
</evidence>
<proteinExistence type="inferred from homology"/>
<dbReference type="GO" id="GO:0000162">
    <property type="term" value="P:L-tryptophan biosynthetic process"/>
    <property type="evidence" value="ECO:0007669"/>
    <property type="project" value="UniProtKB-UniRule"/>
</dbReference>
<reference evidence="12" key="1">
    <citation type="submission" date="2023-03" db="EMBL/GenBank/DDBJ databases">
        <title>Stygiobacter electus gen. nov., sp. nov., facultatively anaerobic thermotolerant bacterium of the class Ignavibacteria from a well of Yessentuki mineral water deposit.</title>
        <authorList>
            <person name="Podosokorskaya O.A."/>
            <person name="Elcheninov A.G."/>
            <person name="Petrova N.F."/>
            <person name="Zavarzina D.G."/>
            <person name="Kublanov I.V."/>
            <person name="Merkel A.Y."/>
        </authorList>
    </citation>
    <scope>NUCLEOTIDE SEQUENCE</scope>
    <source>
        <strain evidence="12">09-Me</strain>
    </source>
</reference>
<sequence length="201" mass="22841">MKVKICGITNIEDALYAVECGADALGFVFYKNSKRYIKPEKAKEIISHLPPFVFSVGVFVNENPEKVNMIASETKLNAVQLHGDEDLTYLAKINYPIIKAFGVNENFDWNVLSKYECNILLDTYSNNYGGSGEKFDWNLIPNEIRNRIILSGGIDVNSLSMIVNEIKPAAIDLSSSLEQMPGKKDHNKIKIFFEEFKNHWR</sequence>
<keyword evidence="9 10" id="KW-0413">Isomerase</keyword>
<dbReference type="InterPro" id="IPR013785">
    <property type="entry name" value="Aldolase_TIM"/>
</dbReference>
<dbReference type="InterPro" id="IPR011060">
    <property type="entry name" value="RibuloseP-bd_barrel"/>
</dbReference>
<keyword evidence="7 10" id="KW-0822">Tryptophan biosynthesis</keyword>
<evidence type="ECO:0000259" key="11">
    <source>
        <dbReference type="Pfam" id="PF00697"/>
    </source>
</evidence>
<dbReference type="FunFam" id="3.20.20.70:FF:000075">
    <property type="entry name" value="Tryptophan biosynthesis protein TRP1"/>
    <property type="match status" value="1"/>
</dbReference>
<evidence type="ECO:0000256" key="7">
    <source>
        <dbReference type="ARBA" id="ARBA00022822"/>
    </source>
</evidence>
<keyword evidence="8 10" id="KW-0057">Aromatic amino acid biosynthesis</keyword>
<dbReference type="EMBL" id="JARGDL010000029">
    <property type="protein sequence ID" value="MDF1613169.1"/>
    <property type="molecule type" value="Genomic_DNA"/>
</dbReference>
<accession>A0AAE3P2E9</accession>
<dbReference type="PANTHER" id="PTHR42894:SF1">
    <property type="entry name" value="N-(5'-PHOSPHORIBOSYL)ANTHRANILATE ISOMERASE"/>
    <property type="match status" value="1"/>
</dbReference>
<dbReference type="CDD" id="cd00405">
    <property type="entry name" value="PRAI"/>
    <property type="match status" value="1"/>
</dbReference>
<dbReference type="EC" id="5.3.1.24" evidence="4 10"/>
<evidence type="ECO:0000256" key="2">
    <source>
        <dbReference type="ARBA" id="ARBA00004664"/>
    </source>
</evidence>
<keyword evidence="6 10" id="KW-0028">Amino-acid biosynthesis</keyword>
<organism evidence="12 13">
    <name type="scientific">Stygiobacter electus</name>
    <dbReference type="NCBI Taxonomy" id="3032292"/>
    <lineage>
        <taxon>Bacteria</taxon>
        <taxon>Pseudomonadati</taxon>
        <taxon>Ignavibacteriota</taxon>
        <taxon>Ignavibacteria</taxon>
        <taxon>Ignavibacteriales</taxon>
        <taxon>Melioribacteraceae</taxon>
        <taxon>Stygiobacter</taxon>
    </lineage>
</organism>
<dbReference type="SUPFAM" id="SSF51366">
    <property type="entry name" value="Ribulose-phoshate binding barrel"/>
    <property type="match status" value="1"/>
</dbReference>
<dbReference type="Gene3D" id="3.20.20.70">
    <property type="entry name" value="Aldolase class I"/>
    <property type="match status" value="1"/>
</dbReference>
<dbReference type="GO" id="GO:0004640">
    <property type="term" value="F:phosphoribosylanthranilate isomerase activity"/>
    <property type="evidence" value="ECO:0007669"/>
    <property type="project" value="UniProtKB-UniRule"/>
</dbReference>
<comment type="catalytic activity">
    <reaction evidence="1 10">
        <text>N-(5-phospho-beta-D-ribosyl)anthranilate = 1-(2-carboxyphenylamino)-1-deoxy-D-ribulose 5-phosphate</text>
        <dbReference type="Rhea" id="RHEA:21540"/>
        <dbReference type="ChEBI" id="CHEBI:18277"/>
        <dbReference type="ChEBI" id="CHEBI:58613"/>
        <dbReference type="EC" id="5.3.1.24"/>
    </reaction>
</comment>
<evidence type="ECO:0000256" key="3">
    <source>
        <dbReference type="ARBA" id="ARBA00007571"/>
    </source>
</evidence>
<dbReference type="InterPro" id="IPR044643">
    <property type="entry name" value="TrpF_fam"/>
</dbReference>
<dbReference type="HAMAP" id="MF_00135">
    <property type="entry name" value="PRAI"/>
    <property type="match status" value="1"/>
</dbReference>
<comment type="similarity">
    <text evidence="3 10">Belongs to the TrpF family.</text>
</comment>
<evidence type="ECO:0000256" key="9">
    <source>
        <dbReference type="ARBA" id="ARBA00023235"/>
    </source>
</evidence>
<keyword evidence="13" id="KW-1185">Reference proteome</keyword>
<protein>
    <recommendedName>
        <fullName evidence="5 10">N-(5'-phosphoribosyl)anthranilate isomerase</fullName>
        <shortName evidence="10">PRAI</shortName>
        <ecNumber evidence="4 10">5.3.1.24</ecNumber>
    </recommendedName>
</protein>
<dbReference type="InterPro" id="IPR001240">
    <property type="entry name" value="PRAI_dom"/>
</dbReference>
<dbReference type="RefSeq" id="WP_321536940.1">
    <property type="nucleotide sequence ID" value="NZ_JARGDL010000029.1"/>
</dbReference>
<gene>
    <name evidence="10" type="primary">trpF</name>
    <name evidence="12" type="ORF">P0M35_13465</name>
</gene>
<dbReference type="Proteomes" id="UP001221302">
    <property type="component" value="Unassembled WGS sequence"/>
</dbReference>
<dbReference type="NCBIfam" id="NF002298">
    <property type="entry name" value="PRK01222.1-4"/>
    <property type="match status" value="1"/>
</dbReference>
<evidence type="ECO:0000256" key="10">
    <source>
        <dbReference type="HAMAP-Rule" id="MF_00135"/>
    </source>
</evidence>
<evidence type="ECO:0000256" key="8">
    <source>
        <dbReference type="ARBA" id="ARBA00023141"/>
    </source>
</evidence>